<proteinExistence type="predicted"/>
<evidence type="ECO:0000313" key="2">
    <source>
        <dbReference type="Proteomes" id="UP001153269"/>
    </source>
</evidence>
<comment type="caution">
    <text evidence="1">The sequence shown here is derived from an EMBL/GenBank/DDBJ whole genome shotgun (WGS) entry which is preliminary data.</text>
</comment>
<evidence type="ECO:0000313" key="1">
    <source>
        <dbReference type="EMBL" id="CAB1416791.1"/>
    </source>
</evidence>
<keyword evidence="2" id="KW-1185">Reference proteome</keyword>
<dbReference type="AlphaFoldDB" id="A0A9N7Y8N9"/>
<accession>A0A9N7Y8N9</accession>
<protein>
    <submittedName>
        <fullName evidence="1">Uncharacterized protein</fullName>
    </submittedName>
</protein>
<dbReference type="Proteomes" id="UP001153269">
    <property type="component" value="Unassembled WGS sequence"/>
</dbReference>
<name>A0A9N7Y8N9_PLEPL</name>
<dbReference type="EMBL" id="CADEAL010000225">
    <property type="protein sequence ID" value="CAB1416791.1"/>
    <property type="molecule type" value="Genomic_DNA"/>
</dbReference>
<gene>
    <name evidence="1" type="ORF">PLEPLA_LOCUS4582</name>
</gene>
<reference evidence="1" key="1">
    <citation type="submission" date="2020-03" db="EMBL/GenBank/DDBJ databases">
        <authorList>
            <person name="Weist P."/>
        </authorList>
    </citation>
    <scope>NUCLEOTIDE SEQUENCE</scope>
</reference>
<sequence>MLKEYWWTHGERACFALPSVPTAADQKCVCVDSGSKSCPALLRPGSSAAVCSEGCQCCDGNVFDGNKCVPYSVGVSTKMFISRSSCADCQ</sequence>
<organism evidence="1 2">
    <name type="scientific">Pleuronectes platessa</name>
    <name type="common">European plaice</name>
    <dbReference type="NCBI Taxonomy" id="8262"/>
    <lineage>
        <taxon>Eukaryota</taxon>
        <taxon>Metazoa</taxon>
        <taxon>Chordata</taxon>
        <taxon>Craniata</taxon>
        <taxon>Vertebrata</taxon>
        <taxon>Euteleostomi</taxon>
        <taxon>Actinopterygii</taxon>
        <taxon>Neopterygii</taxon>
        <taxon>Teleostei</taxon>
        <taxon>Neoteleostei</taxon>
        <taxon>Acanthomorphata</taxon>
        <taxon>Carangaria</taxon>
        <taxon>Pleuronectiformes</taxon>
        <taxon>Pleuronectoidei</taxon>
        <taxon>Pleuronectidae</taxon>
        <taxon>Pleuronectes</taxon>
    </lineage>
</organism>